<dbReference type="InterPro" id="IPR016193">
    <property type="entry name" value="Cytidine_deaminase-like"/>
</dbReference>
<gene>
    <name evidence="3" type="primary">fdhD</name>
    <name evidence="4" type="ORF">SAMN04488023_1184</name>
</gene>
<dbReference type="Proteomes" id="UP000199572">
    <property type="component" value="Unassembled WGS sequence"/>
</dbReference>
<dbReference type="NCBIfam" id="NF001943">
    <property type="entry name" value="PRK00724.1-2"/>
    <property type="match status" value="1"/>
</dbReference>
<dbReference type="STRING" id="390241.SAMN04488023_1184"/>
<dbReference type="NCBIfam" id="TIGR00129">
    <property type="entry name" value="fdhD_narQ"/>
    <property type="match status" value="1"/>
</dbReference>
<evidence type="ECO:0000313" key="4">
    <source>
        <dbReference type="EMBL" id="SER83909.1"/>
    </source>
</evidence>
<evidence type="ECO:0000256" key="2">
    <source>
        <dbReference type="ARBA" id="ARBA00023150"/>
    </source>
</evidence>
<dbReference type="OrthoDB" id="9782042at2"/>
<dbReference type="GO" id="GO:0016783">
    <property type="term" value="F:sulfurtransferase activity"/>
    <property type="evidence" value="ECO:0007669"/>
    <property type="project" value="InterPro"/>
</dbReference>
<comment type="similarity">
    <text evidence="3">Belongs to the FdhD family.</text>
</comment>
<keyword evidence="1 3" id="KW-0963">Cytoplasm</keyword>
<dbReference type="GO" id="GO:0005737">
    <property type="term" value="C:cytoplasm"/>
    <property type="evidence" value="ECO:0007669"/>
    <property type="project" value="UniProtKB-SubCell"/>
</dbReference>
<comment type="subcellular location">
    <subcellularLocation>
        <location evidence="3">Cytoplasm</location>
    </subcellularLocation>
</comment>
<dbReference type="AlphaFoldDB" id="A0A1H9SI50"/>
<keyword evidence="5" id="KW-1185">Reference proteome</keyword>
<organism evidence="4 5">
    <name type="scientific">Pedobacter rhizosphaerae</name>
    <dbReference type="NCBI Taxonomy" id="390241"/>
    <lineage>
        <taxon>Bacteria</taxon>
        <taxon>Pseudomonadati</taxon>
        <taxon>Bacteroidota</taxon>
        <taxon>Sphingobacteriia</taxon>
        <taxon>Sphingobacteriales</taxon>
        <taxon>Sphingobacteriaceae</taxon>
        <taxon>Pedobacter</taxon>
    </lineage>
</organism>
<accession>A0A1H9SI50</accession>
<comment type="function">
    <text evidence="3">Required for formate dehydrogenase (FDH) activity. Acts as a sulfur carrier protein that transfers sulfur from IscS to the molybdenum cofactor prior to its insertion into FDH.</text>
</comment>
<evidence type="ECO:0000313" key="5">
    <source>
        <dbReference type="Proteomes" id="UP000199572"/>
    </source>
</evidence>
<dbReference type="PANTHER" id="PTHR30592">
    <property type="entry name" value="FORMATE DEHYDROGENASE"/>
    <property type="match status" value="1"/>
</dbReference>
<dbReference type="PIRSF" id="PIRSF015626">
    <property type="entry name" value="FdhD"/>
    <property type="match status" value="1"/>
</dbReference>
<protein>
    <recommendedName>
        <fullName evidence="3">Sulfur carrier protein FdhD</fullName>
    </recommendedName>
</protein>
<evidence type="ECO:0000256" key="1">
    <source>
        <dbReference type="ARBA" id="ARBA00022490"/>
    </source>
</evidence>
<dbReference type="InterPro" id="IPR003786">
    <property type="entry name" value="FdhD"/>
</dbReference>
<dbReference type="HAMAP" id="MF_00187">
    <property type="entry name" value="FdhD"/>
    <property type="match status" value="1"/>
</dbReference>
<sequence length="300" mass="32145">MNGLPSHAVIRSAIQRISVSGSHASLDVLSVEEPLEIRLEYGPANQRVIKSISVTMRTPGNDQELALGFLYTEGMISSAAAVKKVYAVKDSCSIGKENIICVALIEGVEPNLAQAERNFYTTSSCGVCGKASIASIRTKQPAPLESRVPINLDCEILYGLPEKLRLAQHSFDATGGIHAAGLFTLAGELVMLREDVGRHNALDKLIGSSLSSAIPDLNKHILLLSGRASFELIQKAAMAGISIVAAIGAPSSLAVELATESKMTLLGFLKENRFNIYISNVNIIIPQSHENKTKGQFHQI</sequence>
<feature type="active site" description="Cysteine persulfide intermediate" evidence="3">
    <location>
        <position position="125"/>
    </location>
</feature>
<feature type="binding site" evidence="3">
    <location>
        <begin position="268"/>
        <end position="273"/>
    </location>
    <ligand>
        <name>Mo-bis(molybdopterin guanine dinucleotide)</name>
        <dbReference type="ChEBI" id="CHEBI:60539"/>
    </ligand>
</feature>
<dbReference type="PANTHER" id="PTHR30592:SF1">
    <property type="entry name" value="SULFUR CARRIER PROTEIN FDHD"/>
    <property type="match status" value="1"/>
</dbReference>
<dbReference type="Gene3D" id="3.40.140.10">
    <property type="entry name" value="Cytidine Deaminase, domain 2"/>
    <property type="match status" value="1"/>
</dbReference>
<evidence type="ECO:0000256" key="3">
    <source>
        <dbReference type="HAMAP-Rule" id="MF_00187"/>
    </source>
</evidence>
<dbReference type="Pfam" id="PF02634">
    <property type="entry name" value="FdhD-NarQ"/>
    <property type="match status" value="1"/>
</dbReference>
<dbReference type="EMBL" id="FOGG01000018">
    <property type="protein sequence ID" value="SER83909.1"/>
    <property type="molecule type" value="Genomic_DNA"/>
</dbReference>
<proteinExistence type="inferred from homology"/>
<reference evidence="4 5" key="1">
    <citation type="submission" date="2016-10" db="EMBL/GenBank/DDBJ databases">
        <authorList>
            <person name="de Groot N.N."/>
        </authorList>
    </citation>
    <scope>NUCLEOTIDE SEQUENCE [LARGE SCALE GENOMIC DNA]</scope>
    <source>
        <strain evidence="4 5">DSM 18610</strain>
    </source>
</reference>
<dbReference type="SUPFAM" id="SSF53927">
    <property type="entry name" value="Cytidine deaminase-like"/>
    <property type="match status" value="1"/>
</dbReference>
<dbReference type="GO" id="GO:0006777">
    <property type="term" value="P:Mo-molybdopterin cofactor biosynthetic process"/>
    <property type="evidence" value="ECO:0007669"/>
    <property type="project" value="UniProtKB-UniRule"/>
</dbReference>
<keyword evidence="2 3" id="KW-0501">Molybdenum cofactor biosynthesis</keyword>
<dbReference type="GO" id="GO:0097163">
    <property type="term" value="F:sulfur carrier activity"/>
    <property type="evidence" value="ECO:0007669"/>
    <property type="project" value="UniProtKB-UniRule"/>
</dbReference>
<dbReference type="Gene3D" id="3.10.20.10">
    <property type="match status" value="1"/>
</dbReference>
<name>A0A1H9SI50_9SPHI</name>